<evidence type="ECO:0000256" key="2">
    <source>
        <dbReference type="SAM" id="Coils"/>
    </source>
</evidence>
<evidence type="ECO:0000256" key="1">
    <source>
        <dbReference type="ARBA" id="ARBA00009063"/>
    </source>
</evidence>
<dbReference type="GO" id="GO:0012505">
    <property type="term" value="C:endomembrane system"/>
    <property type="evidence" value="ECO:0007669"/>
    <property type="project" value="TreeGrafter"/>
</dbReference>
<evidence type="ECO:0000256" key="3">
    <source>
        <dbReference type="SAM" id="MobiDB-lite"/>
    </source>
</evidence>
<gene>
    <name evidence="6" type="ORF">QBC38DRAFT_119282</name>
</gene>
<dbReference type="Pfam" id="PF05739">
    <property type="entry name" value="SNARE"/>
    <property type="match status" value="1"/>
</dbReference>
<dbReference type="InterPro" id="IPR000727">
    <property type="entry name" value="T_SNARE_dom"/>
</dbReference>
<reference evidence="6" key="1">
    <citation type="journal article" date="2023" name="Mol. Phylogenet. Evol.">
        <title>Genome-scale phylogeny and comparative genomics of the fungal order Sordariales.</title>
        <authorList>
            <person name="Hensen N."/>
            <person name="Bonometti L."/>
            <person name="Westerberg I."/>
            <person name="Brannstrom I.O."/>
            <person name="Guillou S."/>
            <person name="Cros-Aarteil S."/>
            <person name="Calhoun S."/>
            <person name="Haridas S."/>
            <person name="Kuo A."/>
            <person name="Mondo S."/>
            <person name="Pangilinan J."/>
            <person name="Riley R."/>
            <person name="LaButti K."/>
            <person name="Andreopoulos B."/>
            <person name="Lipzen A."/>
            <person name="Chen C."/>
            <person name="Yan M."/>
            <person name="Daum C."/>
            <person name="Ng V."/>
            <person name="Clum A."/>
            <person name="Steindorff A."/>
            <person name="Ohm R.A."/>
            <person name="Martin F."/>
            <person name="Silar P."/>
            <person name="Natvig D.O."/>
            <person name="Lalanne C."/>
            <person name="Gautier V."/>
            <person name="Ament-Velasquez S.L."/>
            <person name="Kruys A."/>
            <person name="Hutchinson M.I."/>
            <person name="Powell A.J."/>
            <person name="Barry K."/>
            <person name="Miller A.N."/>
            <person name="Grigoriev I.V."/>
            <person name="Debuchy R."/>
            <person name="Gladieux P."/>
            <person name="Hiltunen Thoren M."/>
            <person name="Johannesson H."/>
        </authorList>
    </citation>
    <scope>NUCLEOTIDE SEQUENCE</scope>
    <source>
        <strain evidence="6">CBS 990.96</strain>
    </source>
</reference>
<dbReference type="GO" id="GO:0031201">
    <property type="term" value="C:SNARE complex"/>
    <property type="evidence" value="ECO:0007669"/>
    <property type="project" value="TreeGrafter"/>
</dbReference>
<dbReference type="GO" id="GO:0005484">
    <property type="term" value="F:SNAP receptor activity"/>
    <property type="evidence" value="ECO:0007669"/>
    <property type="project" value="TreeGrafter"/>
</dbReference>
<dbReference type="PANTHER" id="PTHR19957:SF380">
    <property type="entry name" value="SYNTAXIN FAMILY PROTEIN"/>
    <property type="match status" value="1"/>
</dbReference>
<comment type="similarity">
    <text evidence="1">Belongs to the syntaxin family.</text>
</comment>
<proteinExistence type="inferred from homology"/>
<keyword evidence="2" id="KW-0175">Coiled coil</keyword>
<feature type="region of interest" description="Disordered" evidence="3">
    <location>
        <begin position="1"/>
        <end position="49"/>
    </location>
</feature>
<dbReference type="InterPro" id="IPR045242">
    <property type="entry name" value="Syntaxin"/>
</dbReference>
<keyword evidence="7" id="KW-1185">Reference proteome</keyword>
<dbReference type="GO" id="GO:0006887">
    <property type="term" value="P:exocytosis"/>
    <property type="evidence" value="ECO:0007669"/>
    <property type="project" value="TreeGrafter"/>
</dbReference>
<feature type="coiled-coil region" evidence="2">
    <location>
        <begin position="213"/>
        <end position="240"/>
    </location>
</feature>
<dbReference type="PANTHER" id="PTHR19957">
    <property type="entry name" value="SYNTAXIN"/>
    <property type="match status" value="1"/>
</dbReference>
<dbReference type="InterPro" id="IPR010989">
    <property type="entry name" value="SNARE"/>
</dbReference>
<dbReference type="GO" id="GO:0006886">
    <property type="term" value="P:intracellular protein transport"/>
    <property type="evidence" value="ECO:0007669"/>
    <property type="project" value="TreeGrafter"/>
</dbReference>
<feature type="transmembrane region" description="Helical" evidence="4">
    <location>
        <begin position="284"/>
        <end position="307"/>
    </location>
</feature>
<dbReference type="Gene3D" id="1.20.58.70">
    <property type="match status" value="1"/>
</dbReference>
<organism evidence="6 7">
    <name type="scientific">Podospora fimiseda</name>
    <dbReference type="NCBI Taxonomy" id="252190"/>
    <lineage>
        <taxon>Eukaryota</taxon>
        <taxon>Fungi</taxon>
        <taxon>Dikarya</taxon>
        <taxon>Ascomycota</taxon>
        <taxon>Pezizomycotina</taxon>
        <taxon>Sordariomycetes</taxon>
        <taxon>Sordariomycetidae</taxon>
        <taxon>Sordariales</taxon>
        <taxon>Podosporaceae</taxon>
        <taxon>Podospora</taxon>
    </lineage>
</organism>
<dbReference type="PROSITE" id="PS50192">
    <property type="entry name" value="T_SNARE"/>
    <property type="match status" value="1"/>
</dbReference>
<evidence type="ECO:0000313" key="6">
    <source>
        <dbReference type="EMBL" id="KAK4229243.1"/>
    </source>
</evidence>
<dbReference type="Proteomes" id="UP001301958">
    <property type="component" value="Unassembled WGS sequence"/>
</dbReference>
<accession>A0AAN7BTE2</accession>
<feature type="compositionally biased region" description="Low complexity" evidence="3">
    <location>
        <begin position="320"/>
        <end position="344"/>
    </location>
</feature>
<dbReference type="GO" id="GO:0048278">
    <property type="term" value="P:vesicle docking"/>
    <property type="evidence" value="ECO:0007669"/>
    <property type="project" value="TreeGrafter"/>
</dbReference>
<sequence>MSYGGYNPYNGGGNGGLPSGPRAYNSGNQNPFDDRNAAPGNVEMGPIGGGGRGQSLLQQCTEVGNGVTAVEKQIQQLSNLQRRLLDEADSSGESQTKRQVDNMTDDIMDQFRKLTMRVREIKSDSRAGEPVNKAQVGLIERRLKAANQGFQQSESDFRKRMQTQMERQFRIVRPDATEAEARAAVEGNNPQIFQQALMQGNRMGQANEVLNAVRQRHQEMQEIEQRLTELLNLMQDMQELLVKQEVTVMAIDQHAEQAAGDMVKANEELEVAVVTARKTRKKKWICLGICVTIVLIIVIAVVAYIMINRAAGGGGGGGNNDNNNNANTGTAPAPAPATTPAATPAKRSIFGNSALDNLQMNNNAPRAEIGRLTRRRMERVQQAGEKRFVVWEDLDLPTGSDD</sequence>
<evidence type="ECO:0000259" key="5">
    <source>
        <dbReference type="PROSITE" id="PS50192"/>
    </source>
</evidence>
<dbReference type="SMART" id="SM00397">
    <property type="entry name" value="t_SNARE"/>
    <property type="match status" value="1"/>
</dbReference>
<comment type="caution">
    <text evidence="6">The sequence shown here is derived from an EMBL/GenBank/DDBJ whole genome shotgun (WGS) entry which is preliminary data.</text>
</comment>
<dbReference type="SUPFAM" id="SSF47661">
    <property type="entry name" value="t-snare proteins"/>
    <property type="match status" value="1"/>
</dbReference>
<dbReference type="AlphaFoldDB" id="A0AAN7BTE2"/>
<evidence type="ECO:0000256" key="4">
    <source>
        <dbReference type="SAM" id="Phobius"/>
    </source>
</evidence>
<dbReference type="GO" id="GO:0006906">
    <property type="term" value="P:vesicle fusion"/>
    <property type="evidence" value="ECO:0007669"/>
    <property type="project" value="TreeGrafter"/>
</dbReference>
<dbReference type="CDD" id="cd15849">
    <property type="entry name" value="SNARE_Sso1"/>
    <property type="match status" value="1"/>
</dbReference>
<keyword evidence="4" id="KW-0472">Membrane</keyword>
<dbReference type="GO" id="GO:0005886">
    <property type="term" value="C:plasma membrane"/>
    <property type="evidence" value="ECO:0007669"/>
    <property type="project" value="TreeGrafter"/>
</dbReference>
<evidence type="ECO:0000313" key="7">
    <source>
        <dbReference type="Proteomes" id="UP001301958"/>
    </source>
</evidence>
<dbReference type="GO" id="GO:0000149">
    <property type="term" value="F:SNARE binding"/>
    <property type="evidence" value="ECO:0007669"/>
    <property type="project" value="TreeGrafter"/>
</dbReference>
<feature type="domain" description="T-SNARE coiled-coil homology" evidence="5">
    <location>
        <begin position="210"/>
        <end position="272"/>
    </location>
</feature>
<feature type="region of interest" description="Disordered" evidence="3">
    <location>
        <begin position="314"/>
        <end position="344"/>
    </location>
</feature>
<keyword evidence="4" id="KW-0812">Transmembrane</keyword>
<dbReference type="EMBL" id="MU865310">
    <property type="protein sequence ID" value="KAK4229243.1"/>
    <property type="molecule type" value="Genomic_DNA"/>
</dbReference>
<reference evidence="6" key="2">
    <citation type="submission" date="2023-05" db="EMBL/GenBank/DDBJ databases">
        <authorList>
            <consortium name="Lawrence Berkeley National Laboratory"/>
            <person name="Steindorff A."/>
            <person name="Hensen N."/>
            <person name="Bonometti L."/>
            <person name="Westerberg I."/>
            <person name="Brannstrom I.O."/>
            <person name="Guillou S."/>
            <person name="Cros-Aarteil S."/>
            <person name="Calhoun S."/>
            <person name="Haridas S."/>
            <person name="Kuo A."/>
            <person name="Mondo S."/>
            <person name="Pangilinan J."/>
            <person name="Riley R."/>
            <person name="Labutti K."/>
            <person name="Andreopoulos B."/>
            <person name="Lipzen A."/>
            <person name="Chen C."/>
            <person name="Yanf M."/>
            <person name="Daum C."/>
            <person name="Ng V."/>
            <person name="Clum A."/>
            <person name="Ohm R."/>
            <person name="Martin F."/>
            <person name="Silar P."/>
            <person name="Natvig D."/>
            <person name="Lalanne C."/>
            <person name="Gautier V."/>
            <person name="Ament-Velasquez S.L."/>
            <person name="Kruys A."/>
            <person name="Hutchinson M.I."/>
            <person name="Powell A.J."/>
            <person name="Barry K."/>
            <person name="Miller A.N."/>
            <person name="Grigoriev I.V."/>
            <person name="Debuchy R."/>
            <person name="Gladieux P."/>
            <person name="Thoren M.H."/>
            <person name="Johannesson H."/>
        </authorList>
    </citation>
    <scope>NUCLEOTIDE SEQUENCE</scope>
    <source>
        <strain evidence="6">CBS 990.96</strain>
    </source>
</reference>
<protein>
    <submittedName>
        <fullName evidence="6">Protein transport protein SSO2</fullName>
    </submittedName>
</protein>
<name>A0AAN7BTE2_9PEZI</name>
<keyword evidence="4" id="KW-1133">Transmembrane helix</keyword>